<comment type="similarity">
    <text evidence="2">Belongs to the WD repeat MET30/SCONB/SCON-2 family.</text>
</comment>
<dbReference type="InterPro" id="IPR020472">
    <property type="entry name" value="WD40_PAC1"/>
</dbReference>
<dbReference type="PRINTS" id="PR00320">
    <property type="entry name" value="GPROTEINBRPT"/>
</dbReference>
<dbReference type="InterPro" id="IPR036322">
    <property type="entry name" value="WD40_repeat_dom_sf"/>
</dbReference>
<feature type="repeat" description="WD" evidence="9">
    <location>
        <begin position="671"/>
        <end position="710"/>
    </location>
</feature>
<feature type="domain" description="F-box" evidence="11">
    <location>
        <begin position="421"/>
        <end position="468"/>
    </location>
</feature>
<accession>A0A9W9HT86</accession>
<comment type="caution">
    <text evidence="12">The sequence shown here is derived from an EMBL/GenBank/DDBJ whole genome shotgun (WGS) entry which is preliminary data.</text>
</comment>
<protein>
    <recommendedName>
        <fullName evidence="4">Probable E3 ubiquitin ligase complex SCF subunit sconB</fullName>
    </recommendedName>
    <alternativeName>
        <fullName evidence="8">Sulfur controller B</fullName>
    </alternativeName>
    <alternativeName>
        <fullName evidence="7">Sulfur metabolite repression control protein B</fullName>
    </alternativeName>
</protein>
<evidence type="ECO:0000256" key="4">
    <source>
        <dbReference type="ARBA" id="ARBA00015819"/>
    </source>
</evidence>
<reference evidence="12" key="2">
    <citation type="journal article" date="2023" name="IMA Fungus">
        <title>Comparative genomic study of the Penicillium genus elucidates a diverse pangenome and 15 lateral gene transfer events.</title>
        <authorList>
            <person name="Petersen C."/>
            <person name="Sorensen T."/>
            <person name="Nielsen M.R."/>
            <person name="Sondergaard T.E."/>
            <person name="Sorensen J.L."/>
            <person name="Fitzpatrick D.A."/>
            <person name="Frisvad J.C."/>
            <person name="Nielsen K.L."/>
        </authorList>
    </citation>
    <scope>NUCLEOTIDE SEQUENCE</scope>
    <source>
        <strain evidence="12">IBT 21917</strain>
    </source>
</reference>
<name>A0A9W9HT86_9EURO</name>
<sequence>MDEHDREDLRQGPSNTALGQFSFAPATRTTVVTTTTTTTTSFPPLIIQPPRATKDLDARQYPLAASPTPASLRNLKFKIGDKSIIFNEPEDTATAGIELKEQSDALASSNGLIRSVNSFSSEDGTNSRRLAPPRMVTRINRPNALNRPVSPVSIPDPRPTPLPRTRATRVPSEPVARRTRHGGSTSTHLSSAGLATPETEHNVGSIGEGAAPRQRIHSATFPRRETSLRSPLSSEIGTSATSRSTALPENQDSQSSIGDGTGVPESTSATLSNSFASADHTSHPRPDLSTQLSAIDQAMAQDMCLPSPSLSPVAAMNALHAESSFDSEGPDVDTDSSLDHNVSRSSKALRLQDADSTRVKNTPPTSGSRPSPTLMDMPRVLEFFDSVPEELKSYLMYQFLRRCPKPTLHFVADVVNPALKCDFLSQLPLELSLNIVKYFDVQTMCRAAQVSKKWRHVINSDEKTWKELLDVDGFTLSDGELDRAIREGWGWQCSSIDGCEKDLSLSMLQVDQPGSPVASSSTADRAPLSSLALNRRPKRKATQRVSSRKLAKRKISSSGSDYADPDWKKDIAASEAPYAAANAAAAAVPYPEVGLPSLRGLYLYKALYRRHLSISRGWMKPDIKPQHLAFRAHDHHVITCLQFDADKILTGSDDTNINVYNTKTGALNAALEGHEGGVWALEYHGNTLVSGSTDRSVRVWDIERARCTQVFHGHTSTVRCLQIVMPTEVGRDANGRVEMMPKSPLIITGSRDSTLRVWKLPKPDDPAYLPTGPPADDADCPYFVRTLAGHAHSVRALAAHGDTLVSGSYDCTVRVWKISTGQVLHTLSGHSLKVYTVVLDPKRNRCISGALDHTVKVWSLEDGSLLYNLDGHTSLVGLLALQNDNLVSAAADSTLRIWDPEHGHCKYKLSAHTGAITCFQHDGQKVISGSDRTLKMWDVTTGACVRDLLTDLSGVWQVKFNDRRCVAAVQRDNLTYIEVLDFGAARDRVPDNKLGKRVVVNRHGREVVANNFDSDSESD</sequence>
<keyword evidence="13" id="KW-1185">Reference proteome</keyword>
<feature type="region of interest" description="Disordered" evidence="10">
    <location>
        <begin position="324"/>
        <end position="374"/>
    </location>
</feature>
<dbReference type="Gene3D" id="2.130.10.10">
    <property type="entry name" value="YVTN repeat-like/Quinoprotein amine dehydrogenase"/>
    <property type="match status" value="1"/>
</dbReference>
<feature type="repeat" description="WD" evidence="9">
    <location>
        <begin position="827"/>
        <end position="868"/>
    </location>
</feature>
<feature type="region of interest" description="Disordered" evidence="10">
    <location>
        <begin position="514"/>
        <end position="563"/>
    </location>
</feature>
<feature type="compositionally biased region" description="Polar residues" evidence="10">
    <location>
        <begin position="228"/>
        <end position="269"/>
    </location>
</feature>
<dbReference type="Gene3D" id="1.20.1280.50">
    <property type="match status" value="1"/>
</dbReference>
<evidence type="ECO:0000259" key="11">
    <source>
        <dbReference type="PROSITE" id="PS50181"/>
    </source>
</evidence>
<dbReference type="GO" id="GO:0043130">
    <property type="term" value="F:ubiquitin binding"/>
    <property type="evidence" value="ECO:0007669"/>
    <property type="project" value="TreeGrafter"/>
</dbReference>
<dbReference type="PROSITE" id="PS00678">
    <property type="entry name" value="WD_REPEATS_1"/>
    <property type="match status" value="1"/>
</dbReference>
<evidence type="ECO:0000313" key="13">
    <source>
        <dbReference type="Proteomes" id="UP001146351"/>
    </source>
</evidence>
<dbReference type="OrthoDB" id="190105at2759"/>
<dbReference type="PANTHER" id="PTHR19849:SF1">
    <property type="entry name" value="F-BOX_WD REPEAT-CONTAINING PROTEIN 7"/>
    <property type="match status" value="1"/>
</dbReference>
<gene>
    <name evidence="12" type="ORF">N7492_009080</name>
</gene>
<dbReference type="PANTHER" id="PTHR19849">
    <property type="entry name" value="PHOSPHOLIPASE A-2-ACTIVATING PROTEIN"/>
    <property type="match status" value="1"/>
</dbReference>
<dbReference type="GO" id="GO:0005737">
    <property type="term" value="C:cytoplasm"/>
    <property type="evidence" value="ECO:0007669"/>
    <property type="project" value="TreeGrafter"/>
</dbReference>
<dbReference type="InterPro" id="IPR015943">
    <property type="entry name" value="WD40/YVTN_repeat-like_dom_sf"/>
</dbReference>
<evidence type="ECO:0000256" key="3">
    <source>
        <dbReference type="ARBA" id="ARBA00011725"/>
    </source>
</evidence>
<keyword evidence="6" id="KW-0677">Repeat</keyword>
<feature type="repeat" description="WD" evidence="9">
    <location>
        <begin position="787"/>
        <end position="826"/>
    </location>
</feature>
<feature type="compositionally biased region" description="Basic and acidic residues" evidence="10">
    <location>
        <begin position="1"/>
        <end position="10"/>
    </location>
</feature>
<comment type="subunit">
    <text evidence="3">Component of the SCF(sconB) E3 ubiquitin ligase complex.</text>
</comment>
<dbReference type="CDD" id="cd00200">
    <property type="entry name" value="WD40"/>
    <property type="match status" value="1"/>
</dbReference>
<dbReference type="GO" id="GO:0010992">
    <property type="term" value="P:ubiquitin recycling"/>
    <property type="evidence" value="ECO:0007669"/>
    <property type="project" value="TreeGrafter"/>
</dbReference>
<reference evidence="12" key="1">
    <citation type="submission" date="2022-11" db="EMBL/GenBank/DDBJ databases">
        <authorList>
            <person name="Petersen C."/>
        </authorList>
    </citation>
    <scope>NUCLEOTIDE SEQUENCE</scope>
    <source>
        <strain evidence="12">IBT 21917</strain>
    </source>
</reference>
<evidence type="ECO:0000256" key="9">
    <source>
        <dbReference type="PROSITE-ProRule" id="PRU00221"/>
    </source>
</evidence>
<dbReference type="GO" id="GO:0043161">
    <property type="term" value="P:proteasome-mediated ubiquitin-dependent protein catabolic process"/>
    <property type="evidence" value="ECO:0007669"/>
    <property type="project" value="TreeGrafter"/>
</dbReference>
<dbReference type="InterPro" id="IPR001810">
    <property type="entry name" value="F-box_dom"/>
</dbReference>
<dbReference type="AlphaFoldDB" id="A0A9W9HT86"/>
<dbReference type="Pfam" id="PF12937">
    <property type="entry name" value="F-box-like"/>
    <property type="match status" value="1"/>
</dbReference>
<evidence type="ECO:0000256" key="5">
    <source>
        <dbReference type="ARBA" id="ARBA00022574"/>
    </source>
</evidence>
<comment type="function">
    <text evidence="1">Component of the SCF(sconB) E3 ubiquitin ligase complex involved in the regulation of sulfur metabolite repression, probably by mediating the inactivation or degradation of the metR transcription factor.</text>
</comment>
<dbReference type="Proteomes" id="UP001146351">
    <property type="component" value="Unassembled WGS sequence"/>
</dbReference>
<feature type="compositionally biased region" description="Basic residues" evidence="10">
    <location>
        <begin position="535"/>
        <end position="555"/>
    </location>
</feature>
<dbReference type="PROSITE" id="PS50294">
    <property type="entry name" value="WD_REPEATS_REGION"/>
    <property type="match status" value="4"/>
</dbReference>
<dbReference type="Pfam" id="PF00400">
    <property type="entry name" value="WD40"/>
    <property type="match status" value="7"/>
</dbReference>
<evidence type="ECO:0000256" key="2">
    <source>
        <dbReference type="ARBA" id="ARBA00007968"/>
    </source>
</evidence>
<dbReference type="InterPro" id="IPR001680">
    <property type="entry name" value="WD40_rpt"/>
</dbReference>
<evidence type="ECO:0000256" key="7">
    <source>
        <dbReference type="ARBA" id="ARBA00030034"/>
    </source>
</evidence>
<keyword evidence="5 9" id="KW-0853">WD repeat</keyword>
<proteinExistence type="inferred from homology"/>
<dbReference type="InterPro" id="IPR019775">
    <property type="entry name" value="WD40_repeat_CS"/>
</dbReference>
<evidence type="ECO:0000256" key="10">
    <source>
        <dbReference type="SAM" id="MobiDB-lite"/>
    </source>
</evidence>
<feature type="compositionally biased region" description="Low complexity" evidence="10">
    <location>
        <begin position="362"/>
        <end position="373"/>
    </location>
</feature>
<evidence type="ECO:0000313" key="12">
    <source>
        <dbReference type="EMBL" id="KAJ5156277.1"/>
    </source>
</evidence>
<dbReference type="SUPFAM" id="SSF81383">
    <property type="entry name" value="F-box domain"/>
    <property type="match status" value="1"/>
</dbReference>
<organism evidence="12 13">
    <name type="scientific">Penicillium capsulatum</name>
    <dbReference type="NCBI Taxonomy" id="69766"/>
    <lineage>
        <taxon>Eukaryota</taxon>
        <taxon>Fungi</taxon>
        <taxon>Dikarya</taxon>
        <taxon>Ascomycota</taxon>
        <taxon>Pezizomycotina</taxon>
        <taxon>Eurotiomycetes</taxon>
        <taxon>Eurotiomycetidae</taxon>
        <taxon>Eurotiales</taxon>
        <taxon>Aspergillaceae</taxon>
        <taxon>Penicillium</taxon>
    </lineage>
</organism>
<dbReference type="SMART" id="SM00256">
    <property type="entry name" value="FBOX"/>
    <property type="match status" value="1"/>
</dbReference>
<dbReference type="PROSITE" id="PS50181">
    <property type="entry name" value="FBOX"/>
    <property type="match status" value="1"/>
</dbReference>
<feature type="region of interest" description="Disordered" evidence="10">
    <location>
        <begin position="144"/>
        <end position="269"/>
    </location>
</feature>
<dbReference type="SMART" id="SM00320">
    <property type="entry name" value="WD40"/>
    <property type="match status" value="8"/>
</dbReference>
<evidence type="ECO:0000256" key="8">
    <source>
        <dbReference type="ARBA" id="ARBA00032113"/>
    </source>
</evidence>
<evidence type="ECO:0000256" key="1">
    <source>
        <dbReference type="ARBA" id="ARBA00002730"/>
    </source>
</evidence>
<feature type="repeat" description="WD" evidence="9">
    <location>
        <begin position="909"/>
        <end position="947"/>
    </location>
</feature>
<evidence type="ECO:0000256" key="6">
    <source>
        <dbReference type="ARBA" id="ARBA00022737"/>
    </source>
</evidence>
<feature type="repeat" description="WD" evidence="9">
    <location>
        <begin position="737"/>
        <end position="760"/>
    </location>
</feature>
<dbReference type="SUPFAM" id="SSF50978">
    <property type="entry name" value="WD40 repeat-like"/>
    <property type="match status" value="1"/>
</dbReference>
<dbReference type="PROSITE" id="PS50082">
    <property type="entry name" value="WD_REPEATS_2"/>
    <property type="match status" value="6"/>
</dbReference>
<dbReference type="GO" id="GO:0005634">
    <property type="term" value="C:nucleus"/>
    <property type="evidence" value="ECO:0007669"/>
    <property type="project" value="TreeGrafter"/>
</dbReference>
<feature type="region of interest" description="Disordered" evidence="10">
    <location>
        <begin position="1"/>
        <end position="21"/>
    </location>
</feature>
<dbReference type="EMBL" id="JAPQKO010000006">
    <property type="protein sequence ID" value="KAJ5156277.1"/>
    <property type="molecule type" value="Genomic_DNA"/>
</dbReference>
<dbReference type="CDD" id="cd22147">
    <property type="entry name" value="F-box_SpPof1-like"/>
    <property type="match status" value="1"/>
</dbReference>
<dbReference type="InterPro" id="IPR036047">
    <property type="entry name" value="F-box-like_dom_sf"/>
</dbReference>
<feature type="repeat" description="WD" evidence="9">
    <location>
        <begin position="869"/>
        <end position="899"/>
    </location>
</feature>